<gene>
    <name evidence="1" type="ORF">D5086_022918</name>
</gene>
<organism evidence="1 2">
    <name type="scientific">Populus alba</name>
    <name type="common">White poplar</name>
    <dbReference type="NCBI Taxonomy" id="43335"/>
    <lineage>
        <taxon>Eukaryota</taxon>
        <taxon>Viridiplantae</taxon>
        <taxon>Streptophyta</taxon>
        <taxon>Embryophyta</taxon>
        <taxon>Tracheophyta</taxon>
        <taxon>Spermatophyta</taxon>
        <taxon>Magnoliopsida</taxon>
        <taxon>eudicotyledons</taxon>
        <taxon>Gunneridae</taxon>
        <taxon>Pentapetalae</taxon>
        <taxon>rosids</taxon>
        <taxon>fabids</taxon>
        <taxon>Malpighiales</taxon>
        <taxon>Salicaceae</taxon>
        <taxon>Saliceae</taxon>
        <taxon>Populus</taxon>
    </lineage>
</organism>
<dbReference type="EMBL" id="RCHU02000012">
    <property type="protein sequence ID" value="KAL3574817.1"/>
    <property type="molecule type" value="Genomic_DNA"/>
</dbReference>
<evidence type="ECO:0000313" key="2">
    <source>
        <dbReference type="Proteomes" id="UP000309997"/>
    </source>
</evidence>
<evidence type="ECO:0000313" key="1">
    <source>
        <dbReference type="EMBL" id="KAL3574817.1"/>
    </source>
</evidence>
<name>A0ACC4B8W3_POPAL</name>
<sequence>MFCKPPSSISSSTVSATKMCHEQDKIERTSHGSFRRDSLVAATCGGGNYFVDILVSASVKSSLANSDAIKSCERSISLCSIANLD</sequence>
<comment type="caution">
    <text evidence="1">The sequence shown here is derived from an EMBL/GenBank/DDBJ whole genome shotgun (WGS) entry which is preliminary data.</text>
</comment>
<dbReference type="Proteomes" id="UP000309997">
    <property type="component" value="Unassembled WGS sequence"/>
</dbReference>
<keyword evidence="2" id="KW-1185">Reference proteome</keyword>
<reference evidence="1 2" key="1">
    <citation type="journal article" date="2024" name="Plant Biotechnol. J.">
        <title>Genome and CRISPR/Cas9 system of a widespread forest tree (Populus alba) in the world.</title>
        <authorList>
            <person name="Liu Y.J."/>
            <person name="Jiang P.F."/>
            <person name="Han X.M."/>
            <person name="Li X.Y."/>
            <person name="Wang H.M."/>
            <person name="Wang Y.J."/>
            <person name="Wang X.X."/>
            <person name="Zeng Q.Y."/>
        </authorList>
    </citation>
    <scope>NUCLEOTIDE SEQUENCE [LARGE SCALE GENOMIC DNA]</scope>
    <source>
        <strain evidence="2">cv. PAL-ZL1</strain>
    </source>
</reference>
<proteinExistence type="predicted"/>
<accession>A0ACC4B8W3</accession>
<protein>
    <submittedName>
        <fullName evidence="1">Uncharacterized protein</fullName>
    </submittedName>
</protein>